<keyword evidence="5" id="KW-0812">Transmembrane</keyword>
<evidence type="ECO:0000256" key="4">
    <source>
        <dbReference type="ARBA" id="ARBA00017291"/>
    </source>
</evidence>
<accession>A0A9P6E4U0</accession>
<dbReference type="PANTHER" id="PTHR28090:SF1">
    <property type="entry name" value="PROTEIN ROT1"/>
    <property type="match status" value="1"/>
</dbReference>
<dbReference type="PANTHER" id="PTHR28090">
    <property type="entry name" value="PROTEIN ROT1"/>
    <property type="match status" value="1"/>
</dbReference>
<dbReference type="Pfam" id="PF10681">
    <property type="entry name" value="Rot1"/>
    <property type="match status" value="1"/>
</dbReference>
<dbReference type="AlphaFoldDB" id="A0A9P6E4U0"/>
<evidence type="ECO:0000256" key="9">
    <source>
        <dbReference type="ARBA" id="ARBA00023136"/>
    </source>
</evidence>
<evidence type="ECO:0000256" key="3">
    <source>
        <dbReference type="ARBA" id="ARBA00016195"/>
    </source>
</evidence>
<evidence type="ECO:0000256" key="7">
    <source>
        <dbReference type="ARBA" id="ARBA00022824"/>
    </source>
</evidence>
<evidence type="ECO:0000256" key="6">
    <source>
        <dbReference type="ARBA" id="ARBA00022729"/>
    </source>
</evidence>
<evidence type="ECO:0000256" key="10">
    <source>
        <dbReference type="SAM" id="SignalP"/>
    </source>
</evidence>
<dbReference type="GO" id="GO:0005789">
    <property type="term" value="C:endoplasmic reticulum membrane"/>
    <property type="evidence" value="ECO:0007669"/>
    <property type="project" value="UniProtKB-SubCell"/>
</dbReference>
<gene>
    <name evidence="11" type="ORF">CPB83DRAFT_95189</name>
</gene>
<dbReference type="GO" id="GO:0051082">
    <property type="term" value="F:unfolded protein binding"/>
    <property type="evidence" value="ECO:0007669"/>
    <property type="project" value="TreeGrafter"/>
</dbReference>
<comment type="similarity">
    <text evidence="2">Belongs to the ROT1 family.</text>
</comment>
<comment type="caution">
    <text evidence="11">The sequence shown here is derived from an EMBL/GenBank/DDBJ whole genome shotgun (WGS) entry which is preliminary data.</text>
</comment>
<dbReference type="InterPro" id="IPR019623">
    <property type="entry name" value="Rot1"/>
</dbReference>
<dbReference type="EMBL" id="MU157940">
    <property type="protein sequence ID" value="KAF9522576.1"/>
    <property type="molecule type" value="Genomic_DNA"/>
</dbReference>
<keyword evidence="7" id="KW-0256">Endoplasmic reticulum</keyword>
<sequence length="247" mass="26931">MILTSLLTVVLATFATIVSAQDDTQGPIKFDDVHNRTTIYGTWSSGSKNVLTGPNFANPANRTFNYPKTTGVSYSFSTDGFYELARYRFNGNGSEPTCITGVIVWTHGTYLLNANGSITLNSFGDGFQQVQDPCAAESNFIEDYNTMEYFMGWRIFQDPTAGYKLHLFQFDGTPVAPLFQISTTPNMQPTRLLRNITSATDAANSGLTRRDDSEPLMKRSSAQVSSRWVPAALGAAGLVVAAVTMGL</sequence>
<evidence type="ECO:0000313" key="11">
    <source>
        <dbReference type="EMBL" id="KAF9522576.1"/>
    </source>
</evidence>
<evidence type="ECO:0000256" key="8">
    <source>
        <dbReference type="ARBA" id="ARBA00022989"/>
    </source>
</evidence>
<organism evidence="11 12">
    <name type="scientific">Crepidotus variabilis</name>
    <dbReference type="NCBI Taxonomy" id="179855"/>
    <lineage>
        <taxon>Eukaryota</taxon>
        <taxon>Fungi</taxon>
        <taxon>Dikarya</taxon>
        <taxon>Basidiomycota</taxon>
        <taxon>Agaricomycotina</taxon>
        <taxon>Agaricomycetes</taxon>
        <taxon>Agaricomycetidae</taxon>
        <taxon>Agaricales</taxon>
        <taxon>Agaricineae</taxon>
        <taxon>Crepidotaceae</taxon>
        <taxon>Crepidotus</taxon>
    </lineage>
</organism>
<dbReference type="OrthoDB" id="5327821at2759"/>
<protein>
    <recommendedName>
        <fullName evidence="4">Protein ROT1</fullName>
    </recommendedName>
    <alternativeName>
        <fullName evidence="3">Protein rot1</fullName>
    </alternativeName>
</protein>
<keyword evidence="6 10" id="KW-0732">Signal</keyword>
<dbReference type="GO" id="GO:0006458">
    <property type="term" value="P:'de novo' protein folding"/>
    <property type="evidence" value="ECO:0007669"/>
    <property type="project" value="InterPro"/>
</dbReference>
<evidence type="ECO:0000256" key="2">
    <source>
        <dbReference type="ARBA" id="ARBA00007149"/>
    </source>
</evidence>
<evidence type="ECO:0000256" key="5">
    <source>
        <dbReference type="ARBA" id="ARBA00022692"/>
    </source>
</evidence>
<feature type="chain" id="PRO_5040208423" description="Protein ROT1" evidence="10">
    <location>
        <begin position="21"/>
        <end position="247"/>
    </location>
</feature>
<keyword evidence="8" id="KW-1133">Transmembrane helix</keyword>
<comment type="subcellular location">
    <subcellularLocation>
        <location evidence="1">Endoplasmic reticulum membrane</location>
        <topology evidence="1">Single-pass type I membrane protein</topology>
    </subcellularLocation>
</comment>
<dbReference type="Proteomes" id="UP000807306">
    <property type="component" value="Unassembled WGS sequence"/>
</dbReference>
<proteinExistence type="inferred from homology"/>
<evidence type="ECO:0000313" key="12">
    <source>
        <dbReference type="Proteomes" id="UP000807306"/>
    </source>
</evidence>
<keyword evidence="9" id="KW-0472">Membrane</keyword>
<evidence type="ECO:0000256" key="1">
    <source>
        <dbReference type="ARBA" id="ARBA00004115"/>
    </source>
</evidence>
<keyword evidence="12" id="KW-1185">Reference proteome</keyword>
<reference evidence="11" key="1">
    <citation type="submission" date="2020-11" db="EMBL/GenBank/DDBJ databases">
        <authorList>
            <consortium name="DOE Joint Genome Institute"/>
            <person name="Ahrendt S."/>
            <person name="Riley R."/>
            <person name="Andreopoulos W."/>
            <person name="Labutti K."/>
            <person name="Pangilinan J."/>
            <person name="Ruiz-Duenas F.J."/>
            <person name="Barrasa J.M."/>
            <person name="Sanchez-Garcia M."/>
            <person name="Camarero S."/>
            <person name="Miyauchi S."/>
            <person name="Serrano A."/>
            <person name="Linde D."/>
            <person name="Babiker R."/>
            <person name="Drula E."/>
            <person name="Ayuso-Fernandez I."/>
            <person name="Pacheco R."/>
            <person name="Padilla G."/>
            <person name="Ferreira P."/>
            <person name="Barriuso J."/>
            <person name="Kellner H."/>
            <person name="Castanera R."/>
            <person name="Alfaro M."/>
            <person name="Ramirez L."/>
            <person name="Pisabarro A.G."/>
            <person name="Kuo A."/>
            <person name="Tritt A."/>
            <person name="Lipzen A."/>
            <person name="He G."/>
            <person name="Yan M."/>
            <person name="Ng V."/>
            <person name="Cullen D."/>
            <person name="Martin F."/>
            <person name="Rosso M.-N."/>
            <person name="Henrissat B."/>
            <person name="Hibbett D."/>
            <person name="Martinez A.T."/>
            <person name="Grigoriev I.V."/>
        </authorList>
    </citation>
    <scope>NUCLEOTIDE SEQUENCE</scope>
    <source>
        <strain evidence="11">CBS 506.95</strain>
    </source>
</reference>
<name>A0A9P6E4U0_9AGAR</name>
<feature type="signal peptide" evidence="10">
    <location>
        <begin position="1"/>
        <end position="20"/>
    </location>
</feature>